<sequence length="252" mass="26221">MLSFQLNASMVTPALPQIAASFGKGADAAASVQSMFFLAGATAGPVIGRWSDFMGRRAALLLVLGIMGVGTILCITAPTLELLVLGIMGAGTILCITAPTLELLVTGRFLQGVSSAVFALAYIVLNENLQVKVFGTSVGIIAAINGGIGGVDGWVGGLMAETLGFRSIFVVVLVLTAVAALCILRLVPAGIRGAMGWWGFTPSVWPPPTRTSSKGRMCWMPMRGSMSEMKRPTPRRALMRPSSSSSMRASGA</sequence>
<comment type="caution">
    <text evidence="1">The sequence shown here is derived from an EMBL/GenBank/DDBJ whole genome shotgun (WGS) entry which is preliminary data.</text>
</comment>
<protein>
    <submittedName>
        <fullName evidence="1">MFS family permease</fullName>
    </submittedName>
</protein>
<organism evidence="1 2">
    <name type="scientific">Arthrobacter nitrophenolicus</name>
    <dbReference type="NCBI Taxonomy" id="683150"/>
    <lineage>
        <taxon>Bacteria</taxon>
        <taxon>Bacillati</taxon>
        <taxon>Actinomycetota</taxon>
        <taxon>Actinomycetes</taxon>
        <taxon>Micrococcales</taxon>
        <taxon>Micrococcaceae</taxon>
        <taxon>Arthrobacter</taxon>
    </lineage>
</organism>
<name>A0ACC6THJ2_9MICC</name>
<evidence type="ECO:0000313" key="2">
    <source>
        <dbReference type="Proteomes" id="UP001549207"/>
    </source>
</evidence>
<gene>
    <name evidence="1" type="ORF">ABIC98_002861</name>
</gene>
<dbReference type="Proteomes" id="UP001549207">
    <property type="component" value="Unassembled WGS sequence"/>
</dbReference>
<dbReference type="EMBL" id="JBEPNJ010000012">
    <property type="protein sequence ID" value="MET3773201.1"/>
    <property type="molecule type" value="Genomic_DNA"/>
</dbReference>
<keyword evidence="2" id="KW-1185">Reference proteome</keyword>
<reference evidence="1" key="1">
    <citation type="submission" date="2024-06" db="EMBL/GenBank/DDBJ databases">
        <title>Genomic Encyclopedia of Type Strains, Phase IV (KMG-IV): sequencing the most valuable type-strain genomes for metagenomic binning, comparative biology and taxonomic classification.</title>
        <authorList>
            <person name="Goeker M."/>
        </authorList>
    </citation>
    <scope>NUCLEOTIDE SEQUENCE</scope>
    <source>
        <strain evidence="1">SJCon</strain>
    </source>
</reference>
<proteinExistence type="predicted"/>
<accession>A0ACC6THJ2</accession>
<evidence type="ECO:0000313" key="1">
    <source>
        <dbReference type="EMBL" id="MET3773201.1"/>
    </source>
</evidence>